<keyword evidence="2" id="KW-0812">Transmembrane</keyword>
<dbReference type="EMBL" id="JADINF010000152">
    <property type="protein sequence ID" value="MBO8424548.1"/>
    <property type="molecule type" value="Genomic_DNA"/>
</dbReference>
<evidence type="ECO:0000256" key="2">
    <source>
        <dbReference type="SAM" id="Phobius"/>
    </source>
</evidence>
<feature type="transmembrane region" description="Helical" evidence="2">
    <location>
        <begin position="121"/>
        <end position="147"/>
    </location>
</feature>
<accession>A0A940DIX1</accession>
<gene>
    <name evidence="3" type="ORF">IAB16_05970</name>
</gene>
<proteinExistence type="predicted"/>
<keyword evidence="2" id="KW-0472">Membrane</keyword>
<comment type="caution">
    <text evidence="3">The sequence shown here is derived from an EMBL/GenBank/DDBJ whole genome shotgun (WGS) entry which is preliminary data.</text>
</comment>
<feature type="region of interest" description="Disordered" evidence="1">
    <location>
        <begin position="427"/>
        <end position="471"/>
    </location>
</feature>
<feature type="transmembrane region" description="Helical" evidence="2">
    <location>
        <begin position="335"/>
        <end position="354"/>
    </location>
</feature>
<feature type="transmembrane region" description="Helical" evidence="2">
    <location>
        <begin position="298"/>
        <end position="323"/>
    </location>
</feature>
<reference evidence="3" key="1">
    <citation type="submission" date="2020-10" db="EMBL/GenBank/DDBJ databases">
        <authorList>
            <person name="Gilroy R."/>
        </authorList>
    </citation>
    <scope>NUCLEOTIDE SEQUENCE</scope>
    <source>
        <strain evidence="3">517</strain>
    </source>
</reference>
<protein>
    <submittedName>
        <fullName evidence="3">Uncharacterized protein</fullName>
    </submittedName>
</protein>
<keyword evidence="2" id="KW-1133">Transmembrane helix</keyword>
<feature type="compositionally biased region" description="Low complexity" evidence="1">
    <location>
        <begin position="460"/>
        <end position="471"/>
    </location>
</feature>
<evidence type="ECO:0000256" key="1">
    <source>
        <dbReference type="SAM" id="MobiDB-lite"/>
    </source>
</evidence>
<sequence length="471" mass="53847">MAKQAPLTTSKMFTAHWTERDEAVLVDLLQRKIKELKWDMRDCDSPYARAKLKNTRAEYKKLLEKVQRGDYDPNILAAEMQSHAAYNSLQRERREQSLGKYVDAYSDVNFDFESYFKKTRYFGAACPLVMMILIIALLAVMLCSAFLSPDTIANIEYNVSGDINMSLTSIGYIKLGPNELDFQVDNDGNWPTGTWADASEMYEQGEKYQDANHQTPDKVWLYADLHMTSINITVFDVIKAWFRTPMLSETRIDIIENLDSMQGTSWYYQRFMRERSDNIAIEKDENGDYNALNIVRHIATYGTIIFLIAAIILCVVELVINIGRLFSYTSRRIHVIPILILLFMALAFISPAFLELTELNGDSVSTALANYFTIYWEDFINGENIYTCFNMLYMFLLAIPFVIILLPLIFRNRAAKTVAYVPKGNKKHTYAGQKKPTKAGQPGDPRALRNTQGKVARAGSRSPTTSSLPRR</sequence>
<dbReference type="Proteomes" id="UP000727857">
    <property type="component" value="Unassembled WGS sequence"/>
</dbReference>
<organism evidence="3 4">
    <name type="scientific">Candidatus Stercoripulliclostridium pullicola</name>
    <dbReference type="NCBI Taxonomy" id="2840953"/>
    <lineage>
        <taxon>Bacteria</taxon>
        <taxon>Bacillati</taxon>
        <taxon>Bacillota</taxon>
        <taxon>Clostridia</taxon>
        <taxon>Eubacteriales</taxon>
        <taxon>Candidatus Stercoripulliclostridium</taxon>
    </lineage>
</organism>
<feature type="transmembrane region" description="Helical" evidence="2">
    <location>
        <begin position="391"/>
        <end position="410"/>
    </location>
</feature>
<evidence type="ECO:0000313" key="4">
    <source>
        <dbReference type="Proteomes" id="UP000727857"/>
    </source>
</evidence>
<name>A0A940DIX1_9FIRM</name>
<dbReference type="AlphaFoldDB" id="A0A940DIX1"/>
<evidence type="ECO:0000313" key="3">
    <source>
        <dbReference type="EMBL" id="MBO8424548.1"/>
    </source>
</evidence>
<reference evidence="3" key="2">
    <citation type="journal article" date="2021" name="PeerJ">
        <title>Extensive microbial diversity within the chicken gut microbiome revealed by metagenomics and culture.</title>
        <authorList>
            <person name="Gilroy R."/>
            <person name="Ravi A."/>
            <person name="Getino M."/>
            <person name="Pursley I."/>
            <person name="Horton D.L."/>
            <person name="Alikhan N.F."/>
            <person name="Baker D."/>
            <person name="Gharbi K."/>
            <person name="Hall N."/>
            <person name="Watson M."/>
            <person name="Adriaenssens E.M."/>
            <person name="Foster-Nyarko E."/>
            <person name="Jarju S."/>
            <person name="Secka A."/>
            <person name="Antonio M."/>
            <person name="Oren A."/>
            <person name="Chaudhuri R.R."/>
            <person name="La Ragione R."/>
            <person name="Hildebrand F."/>
            <person name="Pallen M.J."/>
        </authorList>
    </citation>
    <scope>NUCLEOTIDE SEQUENCE</scope>
    <source>
        <strain evidence="3">517</strain>
    </source>
</reference>